<dbReference type="InterPro" id="IPR001247">
    <property type="entry name" value="ExoRNase_PH_dom1"/>
</dbReference>
<evidence type="ECO:0000313" key="14">
    <source>
        <dbReference type="Proteomes" id="UP000257123"/>
    </source>
</evidence>
<feature type="domain" description="Exoribonuclease phosphorolytic" evidence="10">
    <location>
        <begin position="155"/>
        <end position="220"/>
    </location>
</feature>
<sequence length="246" mass="27106">MKRPPVPLLQNGVRADGRTPDQMREVKIAVGVVSNADGSAMVSYGATTAVAAVYGPREMHPRHLSLPDRGVMRVRYHMAPFSTKDERKSPTPSRREIEISKVLREALEPAIVLEQYPRSRIDVFVEILQADGSTRVASLTAASLALADAGVYMRDLVIGVSVGLVDGTVVLDLNGLEDQYGEGDLPLGYMPNLKRFTLLQLDGAWTRDMFLQALNLAVKGAEYVYQIARDALKNKYMSIAEEIYGR</sequence>
<dbReference type="Proteomes" id="UP000256877">
    <property type="component" value="Unassembled WGS sequence"/>
</dbReference>
<evidence type="ECO:0000256" key="1">
    <source>
        <dbReference type="ARBA" id="ARBA00004496"/>
    </source>
</evidence>
<dbReference type="PANTHER" id="PTHR11953">
    <property type="entry name" value="EXOSOME COMPLEX COMPONENT"/>
    <property type="match status" value="1"/>
</dbReference>
<dbReference type="InterPro" id="IPR011807">
    <property type="entry name" value="Rrp41"/>
</dbReference>
<keyword evidence="3 8" id="KW-0540">Nuclease</keyword>
<dbReference type="GO" id="GO:0000956">
    <property type="term" value="P:nuclear-transcribed mRNA catabolic process"/>
    <property type="evidence" value="ECO:0007669"/>
    <property type="project" value="UniProtKB-ARBA"/>
</dbReference>
<evidence type="ECO:0000256" key="5">
    <source>
        <dbReference type="ARBA" id="ARBA00022835"/>
    </source>
</evidence>
<evidence type="ECO:0000256" key="3">
    <source>
        <dbReference type="ARBA" id="ARBA00022722"/>
    </source>
</evidence>
<keyword evidence="2 8" id="KW-0963">Cytoplasm</keyword>
<dbReference type="GO" id="GO:0000177">
    <property type="term" value="C:cytoplasmic exosome (RNase complex)"/>
    <property type="evidence" value="ECO:0007669"/>
    <property type="project" value="TreeGrafter"/>
</dbReference>
<dbReference type="Gene3D" id="3.30.230.70">
    <property type="entry name" value="GHMP Kinase, N-terminal domain"/>
    <property type="match status" value="1"/>
</dbReference>
<evidence type="ECO:0000256" key="6">
    <source>
        <dbReference type="ARBA" id="ARBA00022839"/>
    </source>
</evidence>
<comment type="subunit">
    <text evidence="7 8">Component of the archaeal exosome complex. Forms a hexameric ring-like arrangement composed of 3 Rrp41-Rrp42 heterodimers. The hexameric ring associates with a trimer of Rrp4 and/or Csl4 subunits.</text>
</comment>
<dbReference type="SUPFAM" id="SSF55666">
    <property type="entry name" value="Ribonuclease PH domain 2-like"/>
    <property type="match status" value="1"/>
</dbReference>
<dbReference type="GO" id="GO:0003723">
    <property type="term" value="F:RNA binding"/>
    <property type="evidence" value="ECO:0007669"/>
    <property type="project" value="TreeGrafter"/>
</dbReference>
<dbReference type="Proteomes" id="UP000257123">
    <property type="component" value="Unassembled WGS sequence"/>
</dbReference>
<evidence type="ECO:0000256" key="4">
    <source>
        <dbReference type="ARBA" id="ARBA00022801"/>
    </source>
</evidence>
<evidence type="ECO:0000313" key="12">
    <source>
        <dbReference type="EMBL" id="RFA95005.1"/>
    </source>
</evidence>
<accession>A0A371QWK1</accession>
<dbReference type="EMBL" id="NMUF01000077">
    <property type="protein sequence ID" value="RFA94638.1"/>
    <property type="molecule type" value="Genomic_DNA"/>
</dbReference>
<comment type="similarity">
    <text evidence="8">Belongs to the RNase PH family. Rrp41 subfamily.</text>
</comment>
<protein>
    <recommendedName>
        <fullName evidence="8">Exosome complex component Rrp41</fullName>
        <ecNumber evidence="8">3.1.13.-</ecNumber>
    </recommendedName>
</protein>
<dbReference type="Pfam" id="PF03725">
    <property type="entry name" value="RNase_PH_C"/>
    <property type="match status" value="1"/>
</dbReference>
<dbReference type="InterPro" id="IPR020568">
    <property type="entry name" value="Ribosomal_Su5_D2-typ_SF"/>
</dbReference>
<dbReference type="AlphaFoldDB" id="A0A371QWK1"/>
<dbReference type="FunFam" id="3.30.230.70:FF:000004">
    <property type="entry name" value="Exosome complex component Rrp41"/>
    <property type="match status" value="1"/>
</dbReference>
<gene>
    <name evidence="8" type="primary">rrp41</name>
    <name evidence="12" type="ORF">CGL51_08440</name>
    <name evidence="11" type="ORF">CGL52_14085</name>
</gene>
<dbReference type="GO" id="GO:0016075">
    <property type="term" value="P:rRNA catabolic process"/>
    <property type="evidence" value="ECO:0007669"/>
    <property type="project" value="TreeGrafter"/>
</dbReference>
<evidence type="ECO:0000256" key="8">
    <source>
        <dbReference type="HAMAP-Rule" id="MF_00591"/>
    </source>
</evidence>
<dbReference type="HAMAP" id="MF_00591">
    <property type="entry name" value="Exosome_Rrp41"/>
    <property type="match status" value="1"/>
</dbReference>
<comment type="caution">
    <text evidence="11">The sequence shown here is derived from an EMBL/GenBank/DDBJ whole genome shotgun (WGS) entry which is preliminary data.</text>
</comment>
<evidence type="ECO:0000313" key="13">
    <source>
        <dbReference type="Proteomes" id="UP000256877"/>
    </source>
</evidence>
<evidence type="ECO:0000256" key="7">
    <source>
        <dbReference type="ARBA" id="ARBA00062149"/>
    </source>
</evidence>
<comment type="subcellular location">
    <subcellularLocation>
        <location evidence="1 8">Cytoplasm</location>
    </subcellularLocation>
</comment>
<reference evidence="13 14" key="1">
    <citation type="submission" date="2017-07" db="EMBL/GenBank/DDBJ databases">
        <title>Draft genome sequence of aerobic hyperthermophilic archaea, Pyrobaculum aerophilum YKB31 and YKB32.</title>
        <authorList>
            <person name="Mochizuki T."/>
            <person name="Berliner A.J."/>
            <person name="Yoshida-Takashima Y."/>
            <person name="Takaki Y."/>
            <person name="Nunoura T."/>
            <person name="Takai K."/>
        </authorList>
    </citation>
    <scope>NUCLEOTIDE SEQUENCE [LARGE SCALE GENOMIC DNA]</scope>
    <source>
        <strain evidence="12 14">YKB31</strain>
        <strain evidence="11 13">YKB32</strain>
    </source>
</reference>
<dbReference type="GO" id="GO:0010467">
    <property type="term" value="P:gene expression"/>
    <property type="evidence" value="ECO:0007669"/>
    <property type="project" value="UniProtKB-ARBA"/>
</dbReference>
<dbReference type="InterPro" id="IPR036345">
    <property type="entry name" value="ExoRNase_PH_dom2_sf"/>
</dbReference>
<keyword evidence="6 8" id="KW-0269">Exonuclease</keyword>
<dbReference type="InterPro" id="IPR015847">
    <property type="entry name" value="ExoRNase_PH_dom2"/>
</dbReference>
<evidence type="ECO:0000313" key="11">
    <source>
        <dbReference type="EMBL" id="RFA94638.1"/>
    </source>
</evidence>
<dbReference type="EC" id="3.1.13.-" evidence="8"/>
<proteinExistence type="inferred from homology"/>
<evidence type="ECO:0000256" key="2">
    <source>
        <dbReference type="ARBA" id="ARBA00022490"/>
    </source>
</evidence>
<dbReference type="GO" id="GO:0000175">
    <property type="term" value="F:3'-5'-RNA exonuclease activity"/>
    <property type="evidence" value="ECO:0007669"/>
    <property type="project" value="UniProtKB-UniRule"/>
</dbReference>
<organism evidence="11 13">
    <name type="scientific">Pyrobaculum aerophilum</name>
    <dbReference type="NCBI Taxonomy" id="13773"/>
    <lineage>
        <taxon>Archaea</taxon>
        <taxon>Thermoproteota</taxon>
        <taxon>Thermoprotei</taxon>
        <taxon>Thermoproteales</taxon>
        <taxon>Thermoproteaceae</taxon>
        <taxon>Pyrobaculum</taxon>
    </lineage>
</organism>
<dbReference type="NCBIfam" id="TIGR02065">
    <property type="entry name" value="ECX1"/>
    <property type="match status" value="1"/>
</dbReference>
<dbReference type="SUPFAM" id="SSF54211">
    <property type="entry name" value="Ribosomal protein S5 domain 2-like"/>
    <property type="match status" value="1"/>
</dbReference>
<keyword evidence="4 8" id="KW-0378">Hydrolase</keyword>
<dbReference type="RefSeq" id="WP_116421405.1">
    <property type="nucleotide sequence ID" value="NZ_NMUE01000027.1"/>
</dbReference>
<feature type="domain" description="Exoribonuclease phosphorolytic" evidence="9">
    <location>
        <begin position="22"/>
        <end position="151"/>
    </location>
</feature>
<dbReference type="OrthoDB" id="24266at2157"/>
<comment type="function">
    <text evidence="8">Catalytic component of the exosome, which is a complex involved in RNA degradation. Has 3'-&gt;5' exoribonuclease activity. Can also synthesize heteropolymeric RNA-tails.</text>
</comment>
<evidence type="ECO:0000259" key="9">
    <source>
        <dbReference type="Pfam" id="PF01138"/>
    </source>
</evidence>
<dbReference type="CDD" id="cd11366">
    <property type="entry name" value="RNase_PH_archRRP41"/>
    <property type="match status" value="1"/>
</dbReference>
<dbReference type="Pfam" id="PF01138">
    <property type="entry name" value="RNase_PH"/>
    <property type="match status" value="1"/>
</dbReference>
<dbReference type="InterPro" id="IPR027408">
    <property type="entry name" value="PNPase/RNase_PH_dom_sf"/>
</dbReference>
<dbReference type="InterPro" id="IPR050080">
    <property type="entry name" value="RNase_PH"/>
</dbReference>
<dbReference type="EMBL" id="NMUE01000027">
    <property type="protein sequence ID" value="RFA95005.1"/>
    <property type="molecule type" value="Genomic_DNA"/>
</dbReference>
<name>A0A371QWK1_9CREN</name>
<keyword evidence="5 8" id="KW-0271">Exosome</keyword>
<dbReference type="PANTHER" id="PTHR11953:SF0">
    <property type="entry name" value="EXOSOME COMPLEX COMPONENT RRP41"/>
    <property type="match status" value="1"/>
</dbReference>
<evidence type="ECO:0000259" key="10">
    <source>
        <dbReference type="Pfam" id="PF03725"/>
    </source>
</evidence>